<accession>A0ACA9KVQ3</accession>
<reference evidence="1" key="1">
    <citation type="submission" date="2021-06" db="EMBL/GenBank/DDBJ databases">
        <authorList>
            <person name="Kallberg Y."/>
            <person name="Tangrot J."/>
            <person name="Rosling A."/>
        </authorList>
    </citation>
    <scope>NUCLEOTIDE SEQUENCE</scope>
    <source>
        <strain evidence="1">CL356</strain>
    </source>
</reference>
<gene>
    <name evidence="1" type="ORF">ACOLOM_LOCUS2423</name>
</gene>
<sequence length="745" mass="84786">MYFYHIKFELYVPAKDTSKNSTDYSVDINDIQRKAFETKNPDLFYVPKDIFGTLPAHPKSRKDSHTFLSRSNSRVKGRSKVRSKSLDLSKNTVHSTAQVPSVPPTPVSKDNNSSTAKNSPLSWETVSKRKSVASTSTAISPSTSTQSKTHDFRFGKIEVEWFEACEENMSDDKKKQSIGSYANAVTGGRNEIPNSDRILSTQTSNDPSFSQTNTRPNKQKTKSSRDNSTNSPAGEFVPLKSGTTNLSCGILHLYRDPKEIQSPKNNQANDPSLSVGEKEKQEESLSVLGNDDTILAVLAVPSYLSASDFLGFVAPVQRFVSHFRFIRYYDEFRDLHQRYRPNDSFANSNMFINADSRAANDFYKQYNGRPFSSLEPEICHLVYIKSIEFKSTSIPPYAFPFLYDPFLPSTQETPKMSAGNDQIQQSPILHELPTCPVCLERMDASVTGLLTILCQHTFHCNCLSKWGDSSQKHSADDPSIEQNECGVCGATENLWICLVCGNIGCGRYQEAHAYCHYKETYHLYALELETQRVWDYAGDGYVHRLIQNKSDGKLVELPSPDAHPQMQQAHTDQVDQEKLDAIGLEYSYLLSTQLSSQRTYYEEKLDSVTLQLSNLTNQLRKLEDEVSTLSQDRDRYKREKELFEKERVPNLLKEKKNFEKKAEKFVEKSENLEKELSEEKEQEYLQTQLEDRDGKIKELEEQVRDLMFFFSAQEKMIENPELAGGNVVVAPENSGAHTRKKKYKK</sequence>
<organism evidence="1 2">
    <name type="scientific">Acaulospora colombiana</name>
    <dbReference type="NCBI Taxonomy" id="27376"/>
    <lineage>
        <taxon>Eukaryota</taxon>
        <taxon>Fungi</taxon>
        <taxon>Fungi incertae sedis</taxon>
        <taxon>Mucoromycota</taxon>
        <taxon>Glomeromycotina</taxon>
        <taxon>Glomeromycetes</taxon>
        <taxon>Diversisporales</taxon>
        <taxon>Acaulosporaceae</taxon>
        <taxon>Acaulospora</taxon>
    </lineage>
</organism>
<evidence type="ECO:0000313" key="1">
    <source>
        <dbReference type="EMBL" id="CAG8492093.1"/>
    </source>
</evidence>
<protein>
    <submittedName>
        <fullName evidence="1">3593_t:CDS:1</fullName>
    </submittedName>
</protein>
<name>A0ACA9KVQ3_9GLOM</name>
<comment type="caution">
    <text evidence="1">The sequence shown here is derived from an EMBL/GenBank/DDBJ whole genome shotgun (WGS) entry which is preliminary data.</text>
</comment>
<dbReference type="EMBL" id="CAJVPT010003123">
    <property type="protein sequence ID" value="CAG8492093.1"/>
    <property type="molecule type" value="Genomic_DNA"/>
</dbReference>
<proteinExistence type="predicted"/>
<evidence type="ECO:0000313" key="2">
    <source>
        <dbReference type="Proteomes" id="UP000789525"/>
    </source>
</evidence>
<keyword evidence="2" id="KW-1185">Reference proteome</keyword>
<dbReference type="Proteomes" id="UP000789525">
    <property type="component" value="Unassembled WGS sequence"/>
</dbReference>